<keyword evidence="3" id="KW-1185">Reference proteome</keyword>
<dbReference type="EMBL" id="KZ824678">
    <property type="protein sequence ID" value="RAK73613.1"/>
    <property type="molecule type" value="Genomic_DNA"/>
</dbReference>
<feature type="transmembrane region" description="Helical" evidence="1">
    <location>
        <begin position="76"/>
        <end position="97"/>
    </location>
</feature>
<keyword evidence="1" id="KW-1133">Transmembrane helix</keyword>
<organism evidence="2 3">
    <name type="scientific">Aspergillus fijiensis CBS 313.89</name>
    <dbReference type="NCBI Taxonomy" id="1448319"/>
    <lineage>
        <taxon>Eukaryota</taxon>
        <taxon>Fungi</taxon>
        <taxon>Dikarya</taxon>
        <taxon>Ascomycota</taxon>
        <taxon>Pezizomycotina</taxon>
        <taxon>Eurotiomycetes</taxon>
        <taxon>Eurotiomycetidae</taxon>
        <taxon>Eurotiales</taxon>
        <taxon>Aspergillaceae</taxon>
        <taxon>Aspergillus</taxon>
    </lineage>
</organism>
<gene>
    <name evidence="2" type="ORF">BO72DRAFT_451622</name>
</gene>
<evidence type="ECO:0000256" key="1">
    <source>
        <dbReference type="SAM" id="Phobius"/>
    </source>
</evidence>
<evidence type="ECO:0000313" key="3">
    <source>
        <dbReference type="Proteomes" id="UP000249789"/>
    </source>
</evidence>
<keyword evidence="1" id="KW-0812">Transmembrane</keyword>
<name>A0A8G1RK39_9EURO</name>
<dbReference type="RefSeq" id="XP_040797623.1">
    <property type="nucleotide sequence ID" value="XM_040945531.1"/>
</dbReference>
<keyword evidence="1" id="KW-0472">Membrane</keyword>
<accession>A0A8G1RK39</accession>
<reference evidence="2 3" key="1">
    <citation type="submission" date="2018-02" db="EMBL/GenBank/DDBJ databases">
        <title>The genomes of Aspergillus section Nigri reveals drivers in fungal speciation.</title>
        <authorList>
            <consortium name="DOE Joint Genome Institute"/>
            <person name="Vesth T.C."/>
            <person name="Nybo J."/>
            <person name="Theobald S."/>
            <person name="Brandl J."/>
            <person name="Frisvad J.C."/>
            <person name="Nielsen K.F."/>
            <person name="Lyhne E.K."/>
            <person name="Kogle M.E."/>
            <person name="Kuo A."/>
            <person name="Riley R."/>
            <person name="Clum A."/>
            <person name="Nolan M."/>
            <person name="Lipzen A."/>
            <person name="Salamov A."/>
            <person name="Henrissat B."/>
            <person name="Wiebenga A."/>
            <person name="De vries R.P."/>
            <person name="Grigoriev I.V."/>
            <person name="Mortensen U.H."/>
            <person name="Andersen M.R."/>
            <person name="Baker S.E."/>
        </authorList>
    </citation>
    <scope>NUCLEOTIDE SEQUENCE [LARGE SCALE GENOMIC DNA]</scope>
    <source>
        <strain evidence="2 3">CBS 313.89</strain>
    </source>
</reference>
<evidence type="ECO:0000313" key="2">
    <source>
        <dbReference type="EMBL" id="RAK73613.1"/>
    </source>
</evidence>
<proteinExistence type="predicted"/>
<dbReference type="AlphaFoldDB" id="A0A8G1RK39"/>
<dbReference type="Proteomes" id="UP000249789">
    <property type="component" value="Unassembled WGS sequence"/>
</dbReference>
<sequence length="99" mass="11208">MKKLPIGDTRGFLRAYYRCTVALNHPLVTAKCKPRPKFPTRQSIWFNKSDSSRATTKFPVMNAATDRICTIAECMYLRLPIIGALVPLGCLGSHILLWR</sequence>
<dbReference type="GeneID" id="63862864"/>
<dbReference type="VEuPathDB" id="FungiDB:BO72DRAFT_451622"/>
<protein>
    <submittedName>
        <fullName evidence="2">Uncharacterized protein</fullName>
    </submittedName>
</protein>